<keyword evidence="2" id="KW-1185">Reference proteome</keyword>
<evidence type="ECO:0008006" key="3">
    <source>
        <dbReference type="Google" id="ProtNLM"/>
    </source>
</evidence>
<gene>
    <name evidence="1" type="ORF">LZC95_37525</name>
</gene>
<name>A0ABZ2K0L4_9BACT</name>
<proteinExistence type="predicted"/>
<sequence length="292" mass="32333">MAVLHALALAGLRAVLEFGTARELGRTLRLWAKMKARTHDEDLATLAADLIDQGLMHLAVRLARAEVARYERAKSLYLLARCLDASSQRPDKLEALDVFRRTCDRAAHEGEALIECAARVHVVRLLCSEAHTSMQAVAEAARFDRRYVRGADALFVDSVLLRSPSRFVRAAALASLTELAERDPSHREQAVRTGLQHAEARGDALSAVEAERLVALLRCWPSERPLDEAVLARVEAQRRRAGELESRGEAATALIEEARRLASSDREAAISYLREARARSKDRASGQSDRAR</sequence>
<evidence type="ECO:0000313" key="2">
    <source>
        <dbReference type="Proteomes" id="UP001379533"/>
    </source>
</evidence>
<dbReference type="RefSeq" id="WP_394842759.1">
    <property type="nucleotide sequence ID" value="NZ_CP089982.1"/>
</dbReference>
<dbReference type="Proteomes" id="UP001379533">
    <property type="component" value="Chromosome"/>
</dbReference>
<accession>A0ABZ2K0L4</accession>
<dbReference type="EMBL" id="CP089982">
    <property type="protein sequence ID" value="WXA92142.1"/>
    <property type="molecule type" value="Genomic_DNA"/>
</dbReference>
<organism evidence="1 2">
    <name type="scientific">Pendulispora brunnea</name>
    <dbReference type="NCBI Taxonomy" id="2905690"/>
    <lineage>
        <taxon>Bacteria</taxon>
        <taxon>Pseudomonadati</taxon>
        <taxon>Myxococcota</taxon>
        <taxon>Myxococcia</taxon>
        <taxon>Myxococcales</taxon>
        <taxon>Sorangiineae</taxon>
        <taxon>Pendulisporaceae</taxon>
        <taxon>Pendulispora</taxon>
    </lineage>
</organism>
<protein>
    <recommendedName>
        <fullName evidence="3">HEAT repeat domain-containing protein</fullName>
    </recommendedName>
</protein>
<reference evidence="1 2" key="1">
    <citation type="submission" date="2021-12" db="EMBL/GenBank/DDBJ databases">
        <title>Discovery of the Pendulisporaceae a myxobacterial family with distinct sporulation behavior and unique specialized metabolism.</title>
        <authorList>
            <person name="Garcia R."/>
            <person name="Popoff A."/>
            <person name="Bader C.D."/>
            <person name="Loehr J."/>
            <person name="Walesch S."/>
            <person name="Walt C."/>
            <person name="Boldt J."/>
            <person name="Bunk B."/>
            <person name="Haeckl F.J.F.P.J."/>
            <person name="Gunesch A.P."/>
            <person name="Birkelbach J."/>
            <person name="Nuebel U."/>
            <person name="Pietschmann T."/>
            <person name="Bach T."/>
            <person name="Mueller R."/>
        </authorList>
    </citation>
    <scope>NUCLEOTIDE SEQUENCE [LARGE SCALE GENOMIC DNA]</scope>
    <source>
        <strain evidence="1 2">MSr12523</strain>
    </source>
</reference>
<evidence type="ECO:0000313" key="1">
    <source>
        <dbReference type="EMBL" id="WXA92142.1"/>
    </source>
</evidence>